<dbReference type="GO" id="GO:0005840">
    <property type="term" value="C:ribosome"/>
    <property type="evidence" value="ECO:0007669"/>
    <property type="project" value="UniProtKB-KW"/>
</dbReference>
<evidence type="ECO:0000256" key="1">
    <source>
        <dbReference type="ARBA" id="ARBA00006194"/>
    </source>
</evidence>
<dbReference type="HAMAP" id="MF_01310">
    <property type="entry name" value="Ribosomal_uS11"/>
    <property type="match status" value="1"/>
</dbReference>
<evidence type="ECO:0000256" key="2">
    <source>
        <dbReference type="ARBA" id="ARBA00022980"/>
    </source>
</evidence>
<dbReference type="SUPFAM" id="SSF53137">
    <property type="entry name" value="Translational machinery components"/>
    <property type="match status" value="1"/>
</dbReference>
<geneLocation type="mitochondrion" evidence="4"/>
<keyword evidence="4" id="KW-0496">Mitochondrion</keyword>
<gene>
    <name evidence="4" type="primary">rps11</name>
</gene>
<dbReference type="InterPro" id="IPR001971">
    <property type="entry name" value="Ribosomal_uS11"/>
</dbReference>
<name>A0A060A8B5_9RHOD</name>
<dbReference type="Pfam" id="PF00411">
    <property type="entry name" value="Ribosomal_S11"/>
    <property type="match status" value="1"/>
</dbReference>
<dbReference type="PANTHER" id="PTHR11759">
    <property type="entry name" value="40S RIBOSOMAL PROTEIN S14/30S RIBOSOMAL PROTEIN S11"/>
    <property type="match status" value="1"/>
</dbReference>
<dbReference type="GO" id="GO:0003735">
    <property type="term" value="F:structural constituent of ribosome"/>
    <property type="evidence" value="ECO:0007669"/>
    <property type="project" value="InterPro"/>
</dbReference>
<keyword evidence="2 4" id="KW-0689">Ribosomal protein</keyword>
<evidence type="ECO:0000313" key="4">
    <source>
        <dbReference type="EMBL" id="AIA61065.1"/>
    </source>
</evidence>
<protein>
    <submittedName>
        <fullName evidence="4">30S ribosomal protein S11</fullName>
    </submittedName>
</protein>
<proteinExistence type="inferred from homology"/>
<dbReference type="PIRSF" id="PIRSF002131">
    <property type="entry name" value="Ribosomal_S11"/>
    <property type="match status" value="1"/>
</dbReference>
<dbReference type="InterPro" id="IPR036967">
    <property type="entry name" value="Ribosomal_uS11_sf"/>
</dbReference>
<evidence type="ECO:0000256" key="3">
    <source>
        <dbReference type="ARBA" id="ARBA00023274"/>
    </source>
</evidence>
<dbReference type="Gene3D" id="3.30.420.80">
    <property type="entry name" value="Ribosomal protein S11"/>
    <property type="match status" value="1"/>
</dbReference>
<sequence length="113" mass="12419">MKCIIHVHLSLNNIIISVTNDFGDVLGWSSLGSVGFKGSKRSTVAAVRFAVLKMLALLKKNNVTTVSVYFKGLGKGSEVLIDLLDKCRVNVDILANVTEIPHNGCRPRKKRRL</sequence>
<dbReference type="AlphaFoldDB" id="A0A060A8B5"/>
<dbReference type="EMBL" id="KJ569774">
    <property type="protein sequence ID" value="AIA61065.1"/>
    <property type="molecule type" value="Genomic_DNA"/>
</dbReference>
<dbReference type="GO" id="GO:0006412">
    <property type="term" value="P:translation"/>
    <property type="evidence" value="ECO:0007669"/>
    <property type="project" value="InterPro"/>
</dbReference>
<comment type="similarity">
    <text evidence="1">Belongs to the universal ribosomal protein uS11 family.</text>
</comment>
<keyword evidence="3" id="KW-0687">Ribonucleoprotein</keyword>
<organism evidence="4">
    <name type="scientific">Cyanidiaceae sp. MX-AZ01</name>
    <dbReference type="NCBI Taxonomy" id="1503164"/>
    <lineage>
        <taxon>Eukaryota</taxon>
        <taxon>Rhodophyta</taxon>
        <taxon>Bangiophyceae</taxon>
        <taxon>Cyanidiales</taxon>
        <taxon>Cyanidiaceae</taxon>
    </lineage>
</organism>
<accession>A0A060A8B5</accession>
<reference evidence="4" key="1">
    <citation type="submission" date="2014-03" db="EMBL/GenBank/DDBJ databases">
        <title>Metagenomic reconstruction of the complete chloroplast and mitochondrial genomes of a novel unicellular red alga from the Cyanidiaceae family.</title>
        <authorList>
            <person name="Servin-Garciduenas L.E."/>
            <person name="Martinez-Romero E."/>
        </authorList>
    </citation>
    <scope>NUCLEOTIDE SEQUENCE</scope>
    <source>
        <strain evidence="4">MX-AZ01</strain>
    </source>
</reference>
<dbReference type="GO" id="GO:1990904">
    <property type="term" value="C:ribonucleoprotein complex"/>
    <property type="evidence" value="ECO:0007669"/>
    <property type="project" value="UniProtKB-KW"/>
</dbReference>